<dbReference type="EMBL" id="MU394286">
    <property type="protein sequence ID" value="KAI6091695.1"/>
    <property type="molecule type" value="Genomic_DNA"/>
</dbReference>
<keyword evidence="2" id="KW-1185">Reference proteome</keyword>
<proteinExistence type="predicted"/>
<reference evidence="1 2" key="1">
    <citation type="journal article" date="2022" name="New Phytol.">
        <title>Ecological generalism drives hyperdiversity of secondary metabolite gene clusters in xylarialean endophytes.</title>
        <authorList>
            <person name="Franco M.E.E."/>
            <person name="Wisecaver J.H."/>
            <person name="Arnold A.E."/>
            <person name="Ju Y.M."/>
            <person name="Slot J.C."/>
            <person name="Ahrendt S."/>
            <person name="Moore L.P."/>
            <person name="Eastman K.E."/>
            <person name="Scott K."/>
            <person name="Konkel Z."/>
            <person name="Mondo S.J."/>
            <person name="Kuo A."/>
            <person name="Hayes R.D."/>
            <person name="Haridas S."/>
            <person name="Andreopoulos B."/>
            <person name="Riley R."/>
            <person name="LaButti K."/>
            <person name="Pangilinan J."/>
            <person name="Lipzen A."/>
            <person name="Amirebrahimi M."/>
            <person name="Yan J."/>
            <person name="Adam C."/>
            <person name="Keymanesh K."/>
            <person name="Ng V."/>
            <person name="Louie K."/>
            <person name="Northen T."/>
            <person name="Drula E."/>
            <person name="Henrissat B."/>
            <person name="Hsieh H.M."/>
            <person name="Youens-Clark K."/>
            <person name="Lutzoni F."/>
            <person name="Miadlikowska J."/>
            <person name="Eastwood D.C."/>
            <person name="Hamelin R.C."/>
            <person name="Grigoriev I.V."/>
            <person name="U'Ren J.M."/>
        </authorList>
    </citation>
    <scope>NUCLEOTIDE SEQUENCE [LARGE SCALE GENOMIC DNA]</scope>
    <source>
        <strain evidence="1 2">ER1909</strain>
    </source>
</reference>
<gene>
    <name evidence="1" type="ORF">F4821DRAFT_226678</name>
</gene>
<comment type="caution">
    <text evidence="1">The sequence shown here is derived from an EMBL/GenBank/DDBJ whole genome shotgun (WGS) entry which is preliminary data.</text>
</comment>
<dbReference type="Proteomes" id="UP001497680">
    <property type="component" value="Unassembled WGS sequence"/>
</dbReference>
<organism evidence="1 2">
    <name type="scientific">Hypoxylon rubiginosum</name>
    <dbReference type="NCBI Taxonomy" id="110542"/>
    <lineage>
        <taxon>Eukaryota</taxon>
        <taxon>Fungi</taxon>
        <taxon>Dikarya</taxon>
        <taxon>Ascomycota</taxon>
        <taxon>Pezizomycotina</taxon>
        <taxon>Sordariomycetes</taxon>
        <taxon>Xylariomycetidae</taxon>
        <taxon>Xylariales</taxon>
        <taxon>Hypoxylaceae</taxon>
        <taxon>Hypoxylon</taxon>
    </lineage>
</organism>
<name>A0ACC0DG26_9PEZI</name>
<sequence>MAKEGGCFCGKVRISYEGEPVGKALCHCLDCRKITGSTYSTNLIVPATGFKILSGTPKTLAKIADSGKEITSHFCGDCGSTLFRDGPSFGDNKVIKVGVLDDLNALDDAKPAVELFAPLRVSWVKEVTGAAQNETMV</sequence>
<evidence type="ECO:0000313" key="2">
    <source>
        <dbReference type="Proteomes" id="UP001497680"/>
    </source>
</evidence>
<protein>
    <submittedName>
        <fullName evidence="1">Mss4-like protein</fullName>
    </submittedName>
</protein>
<evidence type="ECO:0000313" key="1">
    <source>
        <dbReference type="EMBL" id="KAI6091695.1"/>
    </source>
</evidence>
<accession>A0ACC0DG26</accession>